<feature type="coiled-coil region" evidence="1">
    <location>
        <begin position="120"/>
        <end position="154"/>
    </location>
</feature>
<protein>
    <recommendedName>
        <fullName evidence="3">GOLD domain-containing protein</fullName>
    </recommendedName>
</protein>
<dbReference type="EMBL" id="CAJJDN010000015">
    <property type="protein sequence ID" value="CAD8060894.1"/>
    <property type="molecule type" value="Genomic_DNA"/>
</dbReference>
<dbReference type="AlphaFoldDB" id="A0A8S1LDE0"/>
<dbReference type="SMART" id="SM01190">
    <property type="entry name" value="EMP24_GP25L"/>
    <property type="match status" value="1"/>
</dbReference>
<comment type="caution">
    <text evidence="4">The sequence shown here is derived from an EMBL/GenBank/DDBJ whole genome shotgun (WGS) entry which is preliminary data.</text>
</comment>
<evidence type="ECO:0000256" key="2">
    <source>
        <dbReference type="SAM" id="Phobius"/>
    </source>
</evidence>
<gene>
    <name evidence="4" type="ORF">PSON_ATCC_30995.1.T0150026</name>
</gene>
<evidence type="ECO:0000256" key="1">
    <source>
        <dbReference type="SAM" id="Coils"/>
    </source>
</evidence>
<organism evidence="4 5">
    <name type="scientific">Paramecium sonneborni</name>
    <dbReference type="NCBI Taxonomy" id="65129"/>
    <lineage>
        <taxon>Eukaryota</taxon>
        <taxon>Sar</taxon>
        <taxon>Alveolata</taxon>
        <taxon>Ciliophora</taxon>
        <taxon>Intramacronucleata</taxon>
        <taxon>Oligohymenophorea</taxon>
        <taxon>Peniculida</taxon>
        <taxon>Parameciidae</taxon>
        <taxon>Paramecium</taxon>
    </lineage>
</organism>
<evidence type="ECO:0000259" key="3">
    <source>
        <dbReference type="SMART" id="SM01190"/>
    </source>
</evidence>
<feature type="domain" description="GOLD" evidence="3">
    <location>
        <begin position="16"/>
        <end position="193"/>
    </location>
</feature>
<dbReference type="Proteomes" id="UP000692954">
    <property type="component" value="Unassembled WGS sequence"/>
</dbReference>
<keyword evidence="2" id="KW-0812">Transmembrane</keyword>
<dbReference type="OrthoDB" id="314937at2759"/>
<evidence type="ECO:0000313" key="5">
    <source>
        <dbReference type="Proteomes" id="UP000692954"/>
    </source>
</evidence>
<dbReference type="Pfam" id="PF01105">
    <property type="entry name" value="EMP24_GP25L"/>
    <property type="match status" value="1"/>
</dbReference>
<sequence length="198" mass="22865">MILQFIFLFTEVQSISLKFKIPPGQQQCIKDNVSQNTLIFGQFESSTLLYTFTLSIVNQQEIENIIAEYSSQVIQQFHHVMQESGEISMCFEVDDYSDIATINLFYESGAEVYDQDQLAKKQHVLNINETLQQMEQLQQEISREQLLIVDREQKRKGSFVDIQSKIIGFAGITFGLIIIVAACQVIYVRRYVVYKKLA</sequence>
<keyword evidence="5" id="KW-1185">Reference proteome</keyword>
<keyword evidence="1" id="KW-0175">Coiled coil</keyword>
<reference evidence="4" key="1">
    <citation type="submission" date="2021-01" db="EMBL/GenBank/DDBJ databases">
        <authorList>
            <consortium name="Genoscope - CEA"/>
            <person name="William W."/>
        </authorList>
    </citation>
    <scope>NUCLEOTIDE SEQUENCE</scope>
</reference>
<keyword evidence="2" id="KW-1133">Transmembrane helix</keyword>
<evidence type="ECO:0000313" key="4">
    <source>
        <dbReference type="EMBL" id="CAD8060894.1"/>
    </source>
</evidence>
<name>A0A8S1LDE0_9CILI</name>
<proteinExistence type="predicted"/>
<accession>A0A8S1LDE0</accession>
<feature type="transmembrane region" description="Helical" evidence="2">
    <location>
        <begin position="166"/>
        <end position="188"/>
    </location>
</feature>
<keyword evidence="2" id="KW-0472">Membrane</keyword>
<dbReference type="InterPro" id="IPR009038">
    <property type="entry name" value="GOLD_dom"/>
</dbReference>